<sequence length="32" mass="3533">MEEVIGTIEGRRKGIKTIFKILSNVLSATEQA</sequence>
<accession>A0A841JLJ6</accession>
<protein>
    <submittedName>
        <fullName evidence="1">Uncharacterized protein</fullName>
    </submittedName>
</protein>
<dbReference type="Proteomes" id="UP000548326">
    <property type="component" value="Unassembled WGS sequence"/>
</dbReference>
<proteinExistence type="predicted"/>
<dbReference type="EMBL" id="JACHCA010000033">
    <property type="protein sequence ID" value="MBB6131827.1"/>
    <property type="molecule type" value="Genomic_DNA"/>
</dbReference>
<dbReference type="AlphaFoldDB" id="A0A841JLJ6"/>
<gene>
    <name evidence="1" type="ORF">HDF22_005981</name>
</gene>
<reference evidence="1 2" key="1">
    <citation type="submission" date="2020-08" db="EMBL/GenBank/DDBJ databases">
        <title>Genomic Encyclopedia of Type Strains, Phase IV (KMG-V): Genome sequencing to study the core and pangenomes of soil and plant-associated prokaryotes.</title>
        <authorList>
            <person name="Whitman W."/>
        </authorList>
    </citation>
    <scope>NUCLEOTIDE SEQUENCE [LARGE SCALE GENOMIC DNA]</scope>
    <source>
        <strain evidence="1 2">MP601</strain>
    </source>
</reference>
<organism evidence="1 2">
    <name type="scientific">Mucilaginibacter lappiensis</name>
    <dbReference type="NCBI Taxonomy" id="354630"/>
    <lineage>
        <taxon>Bacteria</taxon>
        <taxon>Pseudomonadati</taxon>
        <taxon>Bacteroidota</taxon>
        <taxon>Sphingobacteriia</taxon>
        <taxon>Sphingobacteriales</taxon>
        <taxon>Sphingobacteriaceae</taxon>
        <taxon>Mucilaginibacter</taxon>
    </lineage>
</organism>
<comment type="caution">
    <text evidence="1">The sequence shown here is derived from an EMBL/GenBank/DDBJ whole genome shotgun (WGS) entry which is preliminary data.</text>
</comment>
<evidence type="ECO:0000313" key="2">
    <source>
        <dbReference type="Proteomes" id="UP000548326"/>
    </source>
</evidence>
<name>A0A841JLJ6_9SPHI</name>
<evidence type="ECO:0000313" key="1">
    <source>
        <dbReference type="EMBL" id="MBB6131827.1"/>
    </source>
</evidence>